<protein>
    <submittedName>
        <fullName evidence="3">N-formylmaleamate deformylase</fullName>
    </submittedName>
</protein>
<evidence type="ECO:0000313" key="3">
    <source>
        <dbReference type="EMBL" id="SDS79895.1"/>
    </source>
</evidence>
<feature type="domain" description="AB hydrolase-1" evidence="2">
    <location>
        <begin position="34"/>
        <end position="253"/>
    </location>
</feature>
<evidence type="ECO:0000256" key="1">
    <source>
        <dbReference type="SAM" id="MobiDB-lite"/>
    </source>
</evidence>
<reference evidence="4" key="1">
    <citation type="submission" date="2016-10" db="EMBL/GenBank/DDBJ databases">
        <authorList>
            <person name="Varghese N."/>
            <person name="Submissions S."/>
        </authorList>
    </citation>
    <scope>NUCLEOTIDE SEQUENCE [LARGE SCALE GENOMIC DNA]</scope>
    <source>
        <strain evidence="4">GAS369</strain>
    </source>
</reference>
<dbReference type="InterPro" id="IPR000073">
    <property type="entry name" value="AB_hydrolase_1"/>
</dbReference>
<dbReference type="InterPro" id="IPR029058">
    <property type="entry name" value="AB_hydrolase_fold"/>
</dbReference>
<dbReference type="PANTHER" id="PTHR43194">
    <property type="entry name" value="HYDROLASE ALPHA/BETA FOLD FAMILY"/>
    <property type="match status" value="1"/>
</dbReference>
<dbReference type="Proteomes" id="UP000243904">
    <property type="component" value="Chromosome I"/>
</dbReference>
<evidence type="ECO:0000259" key="2">
    <source>
        <dbReference type="Pfam" id="PF12697"/>
    </source>
</evidence>
<dbReference type="PRINTS" id="PR00111">
    <property type="entry name" value="ABHYDROLASE"/>
</dbReference>
<keyword evidence="4" id="KW-1185">Reference proteome</keyword>
<dbReference type="InterPro" id="IPR050228">
    <property type="entry name" value="Carboxylesterase_BioH"/>
</dbReference>
<name>A0A1H1V5C6_9BRAD</name>
<dbReference type="Gene3D" id="3.40.50.1820">
    <property type="entry name" value="alpha/beta hydrolase"/>
    <property type="match status" value="1"/>
</dbReference>
<dbReference type="RefSeq" id="WP_146687981.1">
    <property type="nucleotide sequence ID" value="NZ_LT629750.1"/>
</dbReference>
<evidence type="ECO:0000313" key="4">
    <source>
        <dbReference type="Proteomes" id="UP000243904"/>
    </source>
</evidence>
<organism evidence="3 4">
    <name type="scientific">Bradyrhizobium canariense</name>
    <dbReference type="NCBI Taxonomy" id="255045"/>
    <lineage>
        <taxon>Bacteria</taxon>
        <taxon>Pseudomonadati</taxon>
        <taxon>Pseudomonadota</taxon>
        <taxon>Alphaproteobacteria</taxon>
        <taxon>Hyphomicrobiales</taxon>
        <taxon>Nitrobacteraceae</taxon>
        <taxon>Bradyrhizobium</taxon>
    </lineage>
</organism>
<dbReference type="EMBL" id="LT629750">
    <property type="protein sequence ID" value="SDS79895.1"/>
    <property type="molecule type" value="Genomic_DNA"/>
</dbReference>
<feature type="region of interest" description="Disordered" evidence="1">
    <location>
        <begin position="275"/>
        <end position="296"/>
    </location>
</feature>
<dbReference type="SUPFAM" id="SSF53474">
    <property type="entry name" value="alpha/beta-Hydrolases"/>
    <property type="match status" value="1"/>
</dbReference>
<dbReference type="PANTHER" id="PTHR43194:SF2">
    <property type="entry name" value="PEROXISOMAL MEMBRANE PROTEIN LPX1"/>
    <property type="match status" value="1"/>
</dbReference>
<dbReference type="Pfam" id="PF12697">
    <property type="entry name" value="Abhydrolase_6"/>
    <property type="match status" value="1"/>
</dbReference>
<gene>
    <name evidence="3" type="ORF">SAMN05444158_3254</name>
</gene>
<accession>A0A1H1V5C6</accession>
<dbReference type="AlphaFoldDB" id="A0A1H1V5C6"/>
<proteinExistence type="predicted"/>
<sequence length="296" mass="32486">MSRAPASGFLYGAHVRANGIRQHYLRFGGTGPAIVIVPGISTTAAQWAFIAERLCIGYDVYVLDVRGRGLSESGPHLNYSLDACASDLVSFAEALGLGPYTLMGHSMGGRIGIRAARWRPSSVEQLILIDPPVSGPGRRAYPIPIEPLLKLLHSAKLGEIDALLRSPSAPRWPEQHIRTRAEWMHTCDERALVEGHKGFHHDDIHRDLAQLSVPTSLIVAGRGDVIRPEDQREILRLLPSIVVKTLESAGHQMQIDDTEGFLSIVQELLTRPRDRLDGGVPTLDKQEIGKDVSTTR</sequence>